<evidence type="ECO:0000259" key="1">
    <source>
        <dbReference type="Pfam" id="PF21692"/>
    </source>
</evidence>
<organism evidence="2 3">
    <name type="scientific">Operophtera brumata</name>
    <name type="common">Winter moth</name>
    <name type="synonym">Phalaena brumata</name>
    <dbReference type="NCBI Taxonomy" id="104452"/>
    <lineage>
        <taxon>Eukaryota</taxon>
        <taxon>Metazoa</taxon>
        <taxon>Ecdysozoa</taxon>
        <taxon>Arthropoda</taxon>
        <taxon>Hexapoda</taxon>
        <taxon>Insecta</taxon>
        <taxon>Pterygota</taxon>
        <taxon>Neoptera</taxon>
        <taxon>Endopterygota</taxon>
        <taxon>Lepidoptera</taxon>
        <taxon>Glossata</taxon>
        <taxon>Ditrysia</taxon>
        <taxon>Geometroidea</taxon>
        <taxon>Geometridae</taxon>
        <taxon>Larentiinae</taxon>
        <taxon>Operophtera</taxon>
    </lineage>
</organism>
<dbReference type="GO" id="GO:0030036">
    <property type="term" value="P:actin cytoskeleton organization"/>
    <property type="evidence" value="ECO:0007669"/>
    <property type="project" value="TreeGrafter"/>
</dbReference>
<dbReference type="SUPFAM" id="SSF109885">
    <property type="entry name" value="I/LWEQ domain"/>
    <property type="match status" value="2"/>
</dbReference>
<dbReference type="GO" id="GO:0005737">
    <property type="term" value="C:cytoplasm"/>
    <property type="evidence" value="ECO:0007669"/>
    <property type="project" value="TreeGrafter"/>
</dbReference>
<dbReference type="GO" id="GO:0003779">
    <property type="term" value="F:actin binding"/>
    <property type="evidence" value="ECO:0007669"/>
    <property type="project" value="InterPro"/>
</dbReference>
<dbReference type="GO" id="GO:0005925">
    <property type="term" value="C:focal adhesion"/>
    <property type="evidence" value="ECO:0007669"/>
    <property type="project" value="TreeGrafter"/>
</dbReference>
<proteinExistence type="predicted"/>
<reference evidence="2 3" key="1">
    <citation type="journal article" date="2015" name="Genome Biol. Evol.">
        <title>The genome of winter moth (Operophtera brumata) provides a genomic perspective on sexual dimorphism and phenology.</title>
        <authorList>
            <person name="Derks M.F."/>
            <person name="Smit S."/>
            <person name="Salis L."/>
            <person name="Schijlen E."/>
            <person name="Bossers A."/>
            <person name="Mateman C."/>
            <person name="Pijl A.S."/>
            <person name="de Ridder D."/>
            <person name="Groenen M.A."/>
            <person name="Visser M.E."/>
            <person name="Megens H.J."/>
        </authorList>
    </citation>
    <scope>NUCLEOTIDE SEQUENCE [LARGE SCALE GENOMIC DNA]</scope>
    <source>
        <strain evidence="2">WM2013NL</strain>
        <tissue evidence="2">Head and thorax</tissue>
    </source>
</reference>
<name>A0A0L7LAR2_OPEBR</name>
<dbReference type="GO" id="GO:0098609">
    <property type="term" value="P:cell-cell adhesion"/>
    <property type="evidence" value="ECO:0007669"/>
    <property type="project" value="TreeGrafter"/>
</dbReference>
<dbReference type="Pfam" id="PF21692">
    <property type="entry name" value="Talin_R4"/>
    <property type="match status" value="1"/>
</dbReference>
<dbReference type="PANTHER" id="PTHR19981:SF1">
    <property type="entry name" value="RHEA, ISOFORM B"/>
    <property type="match status" value="1"/>
</dbReference>
<dbReference type="InterPro" id="IPR049108">
    <property type="entry name" value="Talin_R4"/>
</dbReference>
<dbReference type="Gene3D" id="1.20.120.230">
    <property type="entry name" value="Alpha-catenin/vinculin-like"/>
    <property type="match status" value="1"/>
</dbReference>
<evidence type="ECO:0000313" key="2">
    <source>
        <dbReference type="EMBL" id="KOB72562.1"/>
    </source>
</evidence>
<protein>
    <submittedName>
        <fullName evidence="2">Putative Talin-2</fullName>
    </submittedName>
</protein>
<sequence>MRDILLSLAKSVANTTAALVLKAKNVAAQCKNDQQLQNNIIAAATHCALATSQLNPACREQLISAARQVGAAVERLVEACRAAPAPAAPAVEHLTAAAGRPTVTERSVESVMTCSTRVVSAPDAAEMVKQARLLGQATAHLITNIKDREKQEALRKAAEELRYITVDYAQGQDIVGSQVARLQPSGHVISAARSALPAVSDPAAAKHLALTTHNYTDACTDLRSAVGRARISCKGLEMDAAAEIIRSLQAELDEVILSGRHVLYSSLTLVETVQRYLNSSEPFDTASIGLEQTMESIPSHGELDNVLENINETLNILNMGDFPPAERAYG</sequence>
<accession>A0A0L7LAR2</accession>
<dbReference type="STRING" id="104452.A0A0L7LAR2"/>
<keyword evidence="3" id="KW-1185">Reference proteome</keyword>
<dbReference type="AlphaFoldDB" id="A0A0L7LAR2"/>
<evidence type="ECO:0000313" key="3">
    <source>
        <dbReference type="Proteomes" id="UP000037510"/>
    </source>
</evidence>
<gene>
    <name evidence="2" type="ORF">OBRU01_05613</name>
</gene>
<dbReference type="PANTHER" id="PTHR19981">
    <property type="entry name" value="TALIN"/>
    <property type="match status" value="1"/>
</dbReference>
<dbReference type="Proteomes" id="UP000037510">
    <property type="component" value="Unassembled WGS sequence"/>
</dbReference>
<comment type="caution">
    <text evidence="2">The sequence shown here is derived from an EMBL/GenBank/DDBJ whole genome shotgun (WGS) entry which is preliminary data.</text>
</comment>
<dbReference type="EMBL" id="JTDY01001911">
    <property type="protein sequence ID" value="KOB72562.1"/>
    <property type="molecule type" value="Genomic_DNA"/>
</dbReference>
<feature type="domain" description="Talin R4" evidence="1">
    <location>
        <begin position="126"/>
        <end position="229"/>
    </location>
</feature>
<dbReference type="GO" id="GO:0005886">
    <property type="term" value="C:plasma membrane"/>
    <property type="evidence" value="ECO:0007669"/>
    <property type="project" value="TreeGrafter"/>
</dbReference>
<dbReference type="InterPro" id="IPR035964">
    <property type="entry name" value="I/LWEQ_dom_sf"/>
</dbReference>
<dbReference type="GO" id="GO:0005178">
    <property type="term" value="F:integrin binding"/>
    <property type="evidence" value="ECO:0007669"/>
    <property type="project" value="TreeGrafter"/>
</dbReference>